<keyword evidence="1" id="KW-0175">Coiled coil</keyword>
<gene>
    <name evidence="3" type="ORF">DAY19_06800</name>
</gene>
<reference evidence="4" key="1">
    <citation type="journal article" date="2019" name="Int. J. Syst. Evol. Microbiol.">
        <title>Halobacteriovorax valvorus sp. nov., a novel prokaryotic predator isolated from coastal seawater of China.</title>
        <authorList>
            <person name="Chen M.-X."/>
        </authorList>
    </citation>
    <scope>NUCLEOTIDE SEQUENCE [LARGE SCALE GENOMIC DNA]</scope>
    <source>
        <strain evidence="4">BL9</strain>
    </source>
</reference>
<feature type="chain" id="PRO_5045816909" evidence="2">
    <location>
        <begin position="20"/>
        <end position="120"/>
    </location>
</feature>
<name>A0ABY0IEL5_9BACT</name>
<comment type="caution">
    <text evidence="3">The sequence shown here is derived from an EMBL/GenBank/DDBJ whole genome shotgun (WGS) entry which is preliminary data.</text>
</comment>
<evidence type="ECO:0000256" key="2">
    <source>
        <dbReference type="SAM" id="SignalP"/>
    </source>
</evidence>
<sequence length="120" mass="13709">MKRIIAANLVILIALTVKATQDFKNKDESVFNKHINAQAKTAVELSNLKDQADFATRTAATYKEKYEKVLQEKEVLLSEYKAYKIRSEKLVEVLDEKGLITPEIAKYTQRYDGRLPASDE</sequence>
<dbReference type="EMBL" id="QDKL01000002">
    <property type="protein sequence ID" value="RZF21388.1"/>
    <property type="molecule type" value="Genomic_DNA"/>
</dbReference>
<feature type="coiled-coil region" evidence="1">
    <location>
        <begin position="45"/>
        <end position="79"/>
    </location>
</feature>
<accession>A0ABY0IEL5</accession>
<organism evidence="3 4">
    <name type="scientific">Halobacteriovorax vibrionivorans</name>
    <dbReference type="NCBI Taxonomy" id="2152716"/>
    <lineage>
        <taxon>Bacteria</taxon>
        <taxon>Pseudomonadati</taxon>
        <taxon>Bdellovibrionota</taxon>
        <taxon>Bacteriovoracia</taxon>
        <taxon>Bacteriovoracales</taxon>
        <taxon>Halobacteriovoraceae</taxon>
        <taxon>Halobacteriovorax</taxon>
    </lineage>
</organism>
<proteinExistence type="predicted"/>
<evidence type="ECO:0000256" key="1">
    <source>
        <dbReference type="SAM" id="Coils"/>
    </source>
</evidence>
<feature type="signal peptide" evidence="2">
    <location>
        <begin position="1"/>
        <end position="19"/>
    </location>
</feature>
<protein>
    <submittedName>
        <fullName evidence="3">Uncharacterized protein</fullName>
    </submittedName>
</protein>
<keyword evidence="4" id="KW-1185">Reference proteome</keyword>
<keyword evidence="2" id="KW-0732">Signal</keyword>
<dbReference type="RefSeq" id="WP_114706455.1">
    <property type="nucleotide sequence ID" value="NZ_QDKL01000002.1"/>
</dbReference>
<evidence type="ECO:0000313" key="4">
    <source>
        <dbReference type="Proteomes" id="UP000443582"/>
    </source>
</evidence>
<dbReference type="Proteomes" id="UP000443582">
    <property type="component" value="Unassembled WGS sequence"/>
</dbReference>
<evidence type="ECO:0000313" key="3">
    <source>
        <dbReference type="EMBL" id="RZF21388.1"/>
    </source>
</evidence>